<dbReference type="SMART" id="SM00034">
    <property type="entry name" value="CLECT"/>
    <property type="match status" value="1"/>
</dbReference>
<evidence type="ECO:0000256" key="1">
    <source>
        <dbReference type="SAM" id="SignalP"/>
    </source>
</evidence>
<dbReference type="AlphaFoldDB" id="A0A8J5JU55"/>
<proteinExistence type="predicted"/>
<keyword evidence="1" id="KW-0732">Signal</keyword>
<evidence type="ECO:0000259" key="2">
    <source>
        <dbReference type="PROSITE" id="PS50041"/>
    </source>
</evidence>
<dbReference type="Pfam" id="PF00059">
    <property type="entry name" value="Lectin_C"/>
    <property type="match status" value="1"/>
</dbReference>
<dbReference type="EMBL" id="JAHLQT010025476">
    <property type="protein sequence ID" value="KAG7164296.1"/>
    <property type="molecule type" value="Genomic_DNA"/>
</dbReference>
<sequence>MKIFHGRSVILCLLLLLLPHVPGDITFDKYRRALHVEQKTVSGVFSLFTEAGWLRCSSMCSKNGCVSWSLDKTTRECRVYSMLHPSLSTPSPSLNTYFPVGSNSARLAFRSQSSAGWTWNDALAACESVGVTLAYISDRIEGQTLITKYGVKALYIGLHQEGDEEVDWHDMYGNLVQNPDWRSDQPNDPDDTQDCGILFDDGVQDKRCTEVFDAVGICTSATP</sequence>
<name>A0A8J5JU55_HOMAM</name>
<dbReference type="CDD" id="cd00037">
    <property type="entry name" value="CLECT"/>
    <property type="match status" value="1"/>
</dbReference>
<organism evidence="3 4">
    <name type="scientific">Homarus americanus</name>
    <name type="common">American lobster</name>
    <dbReference type="NCBI Taxonomy" id="6706"/>
    <lineage>
        <taxon>Eukaryota</taxon>
        <taxon>Metazoa</taxon>
        <taxon>Ecdysozoa</taxon>
        <taxon>Arthropoda</taxon>
        <taxon>Crustacea</taxon>
        <taxon>Multicrustacea</taxon>
        <taxon>Malacostraca</taxon>
        <taxon>Eumalacostraca</taxon>
        <taxon>Eucarida</taxon>
        <taxon>Decapoda</taxon>
        <taxon>Pleocyemata</taxon>
        <taxon>Astacidea</taxon>
        <taxon>Nephropoidea</taxon>
        <taxon>Nephropidae</taxon>
        <taxon>Homarus</taxon>
    </lineage>
</organism>
<reference evidence="3" key="1">
    <citation type="journal article" date="2021" name="Sci. Adv.">
        <title>The American lobster genome reveals insights on longevity, neural, and immune adaptations.</title>
        <authorList>
            <person name="Polinski J.M."/>
            <person name="Zimin A.V."/>
            <person name="Clark K.F."/>
            <person name="Kohn A.B."/>
            <person name="Sadowski N."/>
            <person name="Timp W."/>
            <person name="Ptitsyn A."/>
            <person name="Khanna P."/>
            <person name="Romanova D.Y."/>
            <person name="Williams P."/>
            <person name="Greenwood S.J."/>
            <person name="Moroz L.L."/>
            <person name="Walt D.R."/>
            <person name="Bodnar A.G."/>
        </authorList>
    </citation>
    <scope>NUCLEOTIDE SEQUENCE</scope>
    <source>
        <strain evidence="3">GMGI-L3</strain>
    </source>
</reference>
<keyword evidence="4" id="KW-1185">Reference proteome</keyword>
<dbReference type="InterPro" id="IPR001304">
    <property type="entry name" value="C-type_lectin-like"/>
</dbReference>
<comment type="caution">
    <text evidence="3">The sequence shown here is derived from an EMBL/GenBank/DDBJ whole genome shotgun (WGS) entry which is preliminary data.</text>
</comment>
<feature type="chain" id="PRO_5035201908" evidence="1">
    <location>
        <begin position="24"/>
        <end position="223"/>
    </location>
</feature>
<accession>A0A8J5JU55</accession>
<dbReference type="Proteomes" id="UP000747542">
    <property type="component" value="Unassembled WGS sequence"/>
</dbReference>
<protein>
    <submittedName>
        <fullName evidence="3">Putative Lectin C-type domain-containing protein 4</fullName>
    </submittedName>
</protein>
<dbReference type="PROSITE" id="PS50041">
    <property type="entry name" value="C_TYPE_LECTIN_2"/>
    <property type="match status" value="1"/>
</dbReference>
<evidence type="ECO:0000313" key="3">
    <source>
        <dbReference type="EMBL" id="KAG7164296.1"/>
    </source>
</evidence>
<gene>
    <name evidence="3" type="ORF">Hamer_G003451</name>
</gene>
<feature type="signal peptide" evidence="1">
    <location>
        <begin position="1"/>
        <end position="23"/>
    </location>
</feature>
<evidence type="ECO:0000313" key="4">
    <source>
        <dbReference type="Proteomes" id="UP000747542"/>
    </source>
</evidence>
<feature type="domain" description="C-type lectin" evidence="2">
    <location>
        <begin position="118"/>
        <end position="210"/>
    </location>
</feature>